<keyword evidence="4" id="KW-1185">Reference proteome</keyword>
<accession>A0ABX1QRF5</accession>
<evidence type="ECO:0000313" key="4">
    <source>
        <dbReference type="Proteomes" id="UP000767947"/>
    </source>
</evidence>
<keyword evidence="1" id="KW-0732">Signal</keyword>
<dbReference type="InterPro" id="IPR038670">
    <property type="entry name" value="HslJ-like_sf"/>
</dbReference>
<feature type="signal peptide" evidence="1">
    <location>
        <begin position="1"/>
        <end position="25"/>
    </location>
</feature>
<name>A0ABX1QRF5_9FLAO</name>
<dbReference type="PROSITE" id="PS51257">
    <property type="entry name" value="PROKAR_LIPOPROTEIN"/>
    <property type="match status" value="1"/>
</dbReference>
<dbReference type="EMBL" id="JAAMPT010000204">
    <property type="protein sequence ID" value="NMH24829.1"/>
    <property type="molecule type" value="Genomic_DNA"/>
</dbReference>
<dbReference type="Gene3D" id="2.40.128.270">
    <property type="match status" value="1"/>
</dbReference>
<evidence type="ECO:0000256" key="1">
    <source>
        <dbReference type="SAM" id="SignalP"/>
    </source>
</evidence>
<comment type="caution">
    <text evidence="3">The sequence shown here is derived from an EMBL/GenBank/DDBJ whole genome shotgun (WGS) entry which is preliminary data.</text>
</comment>
<reference evidence="3 4" key="1">
    <citation type="submission" date="2020-02" db="EMBL/GenBank/DDBJ databases">
        <title>Flavobacterium sp. genome.</title>
        <authorList>
            <person name="Jung H.S."/>
            <person name="Baek J.H."/>
            <person name="Jeon C.O."/>
        </authorList>
    </citation>
    <scope>NUCLEOTIDE SEQUENCE [LARGE SCALE GENOMIC DNA]</scope>
    <source>
        <strain evidence="3 4">SE-s27</strain>
    </source>
</reference>
<protein>
    <submittedName>
        <fullName evidence="3">META domain-containing protein</fullName>
    </submittedName>
</protein>
<dbReference type="Pfam" id="PF03724">
    <property type="entry name" value="META"/>
    <property type="match status" value="1"/>
</dbReference>
<sequence>MKKTIVAMLLFGLFLFSSCCTQKKADDKKASTSFFDTTWELEYLSGTRIAFEGLYPEVKPTLILNEKEMTYGGNSSCNAYTGSFTFNNNIFQFGETTRTMRYCDGGGEEAFFGMLKKVSKPVIDSDGKLLLLMDDVPMMRFKKVAKK</sequence>
<evidence type="ECO:0000259" key="2">
    <source>
        <dbReference type="Pfam" id="PF03724"/>
    </source>
</evidence>
<dbReference type="RefSeq" id="WP_169523413.1">
    <property type="nucleotide sequence ID" value="NZ_JAAMPT010000204.1"/>
</dbReference>
<proteinExistence type="predicted"/>
<feature type="chain" id="PRO_5045185554" evidence="1">
    <location>
        <begin position="26"/>
        <end position="147"/>
    </location>
</feature>
<organism evidence="3 4">
    <name type="scientific">Flavobacterium solisilvae</name>
    <dbReference type="NCBI Taxonomy" id="1852019"/>
    <lineage>
        <taxon>Bacteria</taxon>
        <taxon>Pseudomonadati</taxon>
        <taxon>Bacteroidota</taxon>
        <taxon>Flavobacteriia</taxon>
        <taxon>Flavobacteriales</taxon>
        <taxon>Flavobacteriaceae</taxon>
        <taxon>Flavobacterium</taxon>
    </lineage>
</organism>
<feature type="domain" description="DUF306" evidence="2">
    <location>
        <begin position="34"/>
        <end position="141"/>
    </location>
</feature>
<dbReference type="Proteomes" id="UP000767947">
    <property type="component" value="Unassembled WGS sequence"/>
</dbReference>
<evidence type="ECO:0000313" key="3">
    <source>
        <dbReference type="EMBL" id="NMH24829.1"/>
    </source>
</evidence>
<dbReference type="InterPro" id="IPR005184">
    <property type="entry name" value="DUF306_Meta_HslJ"/>
</dbReference>
<gene>
    <name evidence="3" type="ORF">G6042_06060</name>
</gene>